<comment type="caution">
    <text evidence="3">The sequence shown here is derived from an EMBL/GenBank/DDBJ whole genome shotgun (WGS) entry which is preliminary data.</text>
</comment>
<evidence type="ECO:0000256" key="1">
    <source>
        <dbReference type="SAM" id="MobiDB-lite"/>
    </source>
</evidence>
<dbReference type="Gene3D" id="3.60.40.10">
    <property type="entry name" value="PPM-type phosphatase domain"/>
    <property type="match status" value="1"/>
</dbReference>
<dbReference type="PANTHER" id="PTHR13832:SF827">
    <property type="entry name" value="PROTEIN PHOSPHATASE 1L"/>
    <property type="match status" value="1"/>
</dbReference>
<evidence type="ECO:0000259" key="2">
    <source>
        <dbReference type="PROSITE" id="PS51746"/>
    </source>
</evidence>
<dbReference type="InterPro" id="IPR036457">
    <property type="entry name" value="PPM-type-like_dom_sf"/>
</dbReference>
<dbReference type="Pfam" id="PF13672">
    <property type="entry name" value="PP2C_2"/>
    <property type="match status" value="1"/>
</dbReference>
<dbReference type="RefSeq" id="WP_201369984.1">
    <property type="nucleotide sequence ID" value="NZ_BNJG01000001.1"/>
</dbReference>
<gene>
    <name evidence="3" type="ORF">KSB_16180</name>
</gene>
<dbReference type="SUPFAM" id="SSF81606">
    <property type="entry name" value="PP2C-like"/>
    <property type="match status" value="1"/>
</dbReference>
<proteinExistence type="predicted"/>
<dbReference type="CDD" id="cd00143">
    <property type="entry name" value="PP2Cc"/>
    <property type="match status" value="1"/>
</dbReference>
<dbReference type="SMART" id="SM00332">
    <property type="entry name" value="PP2Cc"/>
    <property type="match status" value="1"/>
</dbReference>
<dbReference type="InterPro" id="IPR015655">
    <property type="entry name" value="PP2C"/>
</dbReference>
<dbReference type="InterPro" id="IPR001932">
    <property type="entry name" value="PPM-type_phosphatase-like_dom"/>
</dbReference>
<reference evidence="3 4" key="1">
    <citation type="journal article" date="2021" name="Int. J. Syst. Evol. Microbiol.">
        <title>Reticulibacter mediterranei gen. nov., sp. nov., within the new family Reticulibacteraceae fam. nov., and Ktedonospora formicarum gen. nov., sp. nov., Ktedonobacter robiniae sp. nov., Dictyobacter formicarum sp. nov. and Dictyobacter arantiisoli sp. nov., belonging to the class Ktedonobacteria.</title>
        <authorList>
            <person name="Yabe S."/>
            <person name="Zheng Y."/>
            <person name="Wang C.M."/>
            <person name="Sakai Y."/>
            <person name="Abe K."/>
            <person name="Yokota A."/>
            <person name="Donadio S."/>
            <person name="Cavaletti L."/>
            <person name="Monciardini P."/>
        </authorList>
    </citation>
    <scope>NUCLEOTIDE SEQUENCE [LARGE SCALE GENOMIC DNA]</scope>
    <source>
        <strain evidence="3 4">SOSP1-30</strain>
    </source>
</reference>
<dbReference type="EMBL" id="BNJG01000001">
    <property type="protein sequence ID" value="GHO53143.1"/>
    <property type="molecule type" value="Genomic_DNA"/>
</dbReference>
<accession>A0ABQ3UK83</accession>
<dbReference type="PROSITE" id="PS51746">
    <property type="entry name" value="PPM_2"/>
    <property type="match status" value="1"/>
</dbReference>
<organism evidence="3 4">
    <name type="scientific">Ktedonobacter robiniae</name>
    <dbReference type="NCBI Taxonomy" id="2778365"/>
    <lineage>
        <taxon>Bacteria</taxon>
        <taxon>Bacillati</taxon>
        <taxon>Chloroflexota</taxon>
        <taxon>Ktedonobacteria</taxon>
        <taxon>Ktedonobacterales</taxon>
        <taxon>Ktedonobacteraceae</taxon>
        <taxon>Ktedonobacter</taxon>
    </lineage>
</organism>
<dbReference type="PANTHER" id="PTHR13832">
    <property type="entry name" value="PROTEIN PHOSPHATASE 2C"/>
    <property type="match status" value="1"/>
</dbReference>
<keyword evidence="4" id="KW-1185">Reference proteome</keyword>
<feature type="domain" description="PPM-type phosphatase" evidence="2">
    <location>
        <begin position="5"/>
        <end position="284"/>
    </location>
</feature>
<sequence length="287" mass="31599">MHIKLFAADKTDVGKQRDQNEDRPYRRVESAEDGDRGLFIVADGMGGYKAGEVASRMAVETINKAMDTFFKPIHDQPTIKIDRSMLRPSSPTGKPSKAETHKLSEATMASAVEDQLRAAIKQANQAIVRYGEQQSEARGLGSTVTTLLIQNELAYIGNVGDSRTYLLRNGALTPLTKDHSLVAKLVETKQIKPEEVYSHPHRNLIYRSLGAGRSTLEVDIFHETVQAGDLFLLCSDGLWEMVHPEELERTMKMQASPQAICDKLIELANAGGGEDNITAVVIQVSAH</sequence>
<protein>
    <recommendedName>
        <fullName evidence="2">PPM-type phosphatase domain-containing protein</fullName>
    </recommendedName>
</protein>
<dbReference type="Proteomes" id="UP000654345">
    <property type="component" value="Unassembled WGS sequence"/>
</dbReference>
<dbReference type="SMART" id="SM00331">
    <property type="entry name" value="PP2C_SIG"/>
    <property type="match status" value="1"/>
</dbReference>
<name>A0ABQ3UK83_9CHLR</name>
<feature type="region of interest" description="Disordered" evidence="1">
    <location>
        <begin position="8"/>
        <end position="30"/>
    </location>
</feature>
<evidence type="ECO:0000313" key="4">
    <source>
        <dbReference type="Proteomes" id="UP000654345"/>
    </source>
</evidence>
<evidence type="ECO:0000313" key="3">
    <source>
        <dbReference type="EMBL" id="GHO53143.1"/>
    </source>
</evidence>